<sequence length="377" mass="41821">MIGYHLVKRLLDILGALAALVLLAPVIAVVGVLVLLCLGSPMFFTQERVTKGERVFRLWKFRSMLNADPDRGLVSDGQRMTRFGRMLRASSLDELPSLWNVLRGDMSLIGPRPLPICYLPHYSDQQRRRHQTRGGLSGLAQVSGRNSVRWDDRFDLDVEYVDMVSFGLDLRILMRTVRIVLRADGISQDGEATAENFGGTLKSDLLVFEQRTRTETITTWAVSSTAGEEIGCGEMSATSENAVSIRFDASSEAAGNVDIRREFVRLLTNRARATEAVFAVWALPSVSEDRAILVEAGFCELSDPEEQLRLGHKPSTECVLAVCRLWPETSLGIGAAGNSIHSDCRQTEFHHGFRTETELPGLEAGQWQTPRTAETGR</sequence>
<dbReference type="GO" id="GO:0016780">
    <property type="term" value="F:phosphotransferase activity, for other substituted phosphate groups"/>
    <property type="evidence" value="ECO:0007669"/>
    <property type="project" value="TreeGrafter"/>
</dbReference>
<proteinExistence type="inferred from homology"/>
<evidence type="ECO:0000313" key="4">
    <source>
        <dbReference type="EMBL" id="SMX88470.1"/>
    </source>
</evidence>
<feature type="transmembrane region" description="Helical" evidence="2">
    <location>
        <begin position="13"/>
        <end position="38"/>
    </location>
</feature>
<dbReference type="RefSeq" id="WP_101643532.1">
    <property type="nucleotide sequence ID" value="NZ_FXZE01000008.1"/>
</dbReference>
<dbReference type="Proteomes" id="UP000234342">
    <property type="component" value="Unassembled WGS sequence"/>
</dbReference>
<reference evidence="5" key="1">
    <citation type="submission" date="2017-03" db="EMBL/GenBank/DDBJ databases">
        <authorList>
            <person name="Monnet C."/>
        </authorList>
    </citation>
    <scope>NUCLEOTIDE SEQUENCE [LARGE SCALE GENOMIC DNA]</scope>
    <source>
        <strain evidence="5">P10</strain>
    </source>
</reference>
<accession>A0A2H1JLW6</accession>
<dbReference type="EMBL" id="FXZE01000008">
    <property type="protein sequence ID" value="SMX88470.1"/>
    <property type="molecule type" value="Genomic_DNA"/>
</dbReference>
<dbReference type="PANTHER" id="PTHR30576:SF8">
    <property type="entry name" value="UNDECAPRENYL-PHOSPHATE GALACTOSE PHOSPHOTRANSFERASE"/>
    <property type="match status" value="1"/>
</dbReference>
<keyword evidence="5" id="KW-1185">Reference proteome</keyword>
<feature type="domain" description="Bacterial sugar transferase" evidence="3">
    <location>
        <begin position="8"/>
        <end position="181"/>
    </location>
</feature>
<evidence type="ECO:0000259" key="3">
    <source>
        <dbReference type="Pfam" id="PF02397"/>
    </source>
</evidence>
<keyword evidence="2" id="KW-1133">Transmembrane helix</keyword>
<gene>
    <name evidence="4" type="ORF">BANT10_02157</name>
</gene>
<dbReference type="PANTHER" id="PTHR30576">
    <property type="entry name" value="COLANIC BIOSYNTHESIS UDP-GLUCOSE LIPID CARRIER TRANSFERASE"/>
    <property type="match status" value="1"/>
</dbReference>
<name>A0A2H1JLW6_9MICO</name>
<keyword evidence="4" id="KW-0808">Transferase</keyword>
<dbReference type="AlphaFoldDB" id="A0A2H1JLW6"/>
<keyword evidence="2" id="KW-0812">Transmembrane</keyword>
<evidence type="ECO:0000256" key="1">
    <source>
        <dbReference type="ARBA" id="ARBA00006464"/>
    </source>
</evidence>
<dbReference type="Pfam" id="PF02397">
    <property type="entry name" value="Bac_transf"/>
    <property type="match status" value="1"/>
</dbReference>
<dbReference type="InterPro" id="IPR003362">
    <property type="entry name" value="Bact_transf"/>
</dbReference>
<keyword evidence="2" id="KW-0472">Membrane</keyword>
<protein>
    <submittedName>
        <fullName evidence="4">Sugar transferase involved in LPS biosynthesis (Colanic, teichoic acid)</fullName>
    </submittedName>
</protein>
<organism evidence="4 5">
    <name type="scientific">Brevibacterium antiquum</name>
    <dbReference type="NCBI Taxonomy" id="234835"/>
    <lineage>
        <taxon>Bacteria</taxon>
        <taxon>Bacillati</taxon>
        <taxon>Actinomycetota</taxon>
        <taxon>Actinomycetes</taxon>
        <taxon>Micrococcales</taxon>
        <taxon>Brevibacteriaceae</taxon>
        <taxon>Brevibacterium</taxon>
    </lineage>
</organism>
<comment type="similarity">
    <text evidence="1">Belongs to the bacterial sugar transferase family.</text>
</comment>
<evidence type="ECO:0000256" key="2">
    <source>
        <dbReference type="SAM" id="Phobius"/>
    </source>
</evidence>
<evidence type="ECO:0000313" key="5">
    <source>
        <dbReference type="Proteomes" id="UP000234342"/>
    </source>
</evidence>